<name>A0ABS2JM81_9GAMM</name>
<reference evidence="2 3" key="1">
    <citation type="submission" date="2020-10" db="EMBL/GenBank/DDBJ databases">
        <title>Phylogeny of dyella-like bacteria.</title>
        <authorList>
            <person name="Fu J."/>
        </authorList>
    </citation>
    <scope>NUCLEOTIDE SEQUENCE [LARGE SCALE GENOMIC DNA]</scope>
    <source>
        <strain evidence="2 3">THG-B117</strain>
    </source>
</reference>
<keyword evidence="1" id="KW-0472">Membrane</keyword>
<sequence length="120" mass="13407">MAMNDDMDELLRLYRHASNEAPAARLDARILGAADRAASMRRWSRRIAWPAAIAASLLLWTMWPAPGHRSPLTTDPMAAHDAGRVRSELQQMDVTPPRNDVDRFLLSTNLHPQPETGNAL</sequence>
<keyword evidence="1" id="KW-0812">Transmembrane</keyword>
<gene>
    <name evidence="2" type="ORF">ISP20_03150</name>
</gene>
<dbReference type="RefSeq" id="WP_204634624.1">
    <property type="nucleotide sequence ID" value="NZ_CP183983.1"/>
</dbReference>
<dbReference type="Proteomes" id="UP001430065">
    <property type="component" value="Unassembled WGS sequence"/>
</dbReference>
<protein>
    <recommendedName>
        <fullName evidence="4">Sigma-E factor negative regulatory protein RseA</fullName>
    </recommendedName>
</protein>
<proteinExistence type="predicted"/>
<keyword evidence="1" id="KW-1133">Transmembrane helix</keyword>
<comment type="caution">
    <text evidence="2">The sequence shown here is derived from an EMBL/GenBank/DDBJ whole genome shotgun (WGS) entry which is preliminary data.</text>
</comment>
<keyword evidence="3" id="KW-1185">Reference proteome</keyword>
<evidence type="ECO:0000313" key="2">
    <source>
        <dbReference type="EMBL" id="MBM7120146.1"/>
    </source>
</evidence>
<evidence type="ECO:0000313" key="3">
    <source>
        <dbReference type="Proteomes" id="UP001430065"/>
    </source>
</evidence>
<dbReference type="EMBL" id="JADIKC010000002">
    <property type="protein sequence ID" value="MBM7120146.1"/>
    <property type="molecule type" value="Genomic_DNA"/>
</dbReference>
<organism evidence="2 3">
    <name type="scientific">Dyella kyungheensis</name>
    <dbReference type="NCBI Taxonomy" id="1242174"/>
    <lineage>
        <taxon>Bacteria</taxon>
        <taxon>Pseudomonadati</taxon>
        <taxon>Pseudomonadota</taxon>
        <taxon>Gammaproteobacteria</taxon>
        <taxon>Lysobacterales</taxon>
        <taxon>Rhodanobacteraceae</taxon>
        <taxon>Dyella</taxon>
    </lineage>
</organism>
<evidence type="ECO:0008006" key="4">
    <source>
        <dbReference type="Google" id="ProtNLM"/>
    </source>
</evidence>
<feature type="transmembrane region" description="Helical" evidence="1">
    <location>
        <begin position="47"/>
        <end position="63"/>
    </location>
</feature>
<evidence type="ECO:0000256" key="1">
    <source>
        <dbReference type="SAM" id="Phobius"/>
    </source>
</evidence>
<accession>A0ABS2JM81</accession>